<dbReference type="Proteomes" id="UP000322617">
    <property type="component" value="Chromosome"/>
</dbReference>
<feature type="region of interest" description="Disordered" evidence="2">
    <location>
        <begin position="115"/>
        <end position="139"/>
    </location>
</feature>
<dbReference type="KEGG" id="lsz:JCM16776_1340"/>
<evidence type="ECO:0000313" key="5">
    <source>
        <dbReference type="Proteomes" id="UP000322617"/>
    </source>
</evidence>
<evidence type="ECO:0000313" key="4">
    <source>
        <dbReference type="EMBL" id="BBM41119.1"/>
    </source>
</evidence>
<dbReference type="OrthoDB" id="80761at2"/>
<gene>
    <name evidence="4" type="ORF">JCM16776_1340</name>
</gene>
<accession>A0A510JP34</accession>
<keyword evidence="5" id="KW-1185">Reference proteome</keyword>
<organism evidence="4 5">
    <name type="scientific">Leptotrichia shahii</name>
    <dbReference type="NCBI Taxonomy" id="157691"/>
    <lineage>
        <taxon>Bacteria</taxon>
        <taxon>Fusobacteriati</taxon>
        <taxon>Fusobacteriota</taxon>
        <taxon>Fusobacteriia</taxon>
        <taxon>Fusobacteriales</taxon>
        <taxon>Leptotrichiaceae</taxon>
        <taxon>Leptotrichia</taxon>
    </lineage>
</organism>
<evidence type="ECO:0000256" key="1">
    <source>
        <dbReference type="SAM" id="Coils"/>
    </source>
</evidence>
<dbReference type="RefSeq" id="WP_018449683.1">
    <property type="nucleotide sequence ID" value="NZ_AP019827.1"/>
</dbReference>
<dbReference type="STRING" id="1122172.GCA_000373045_00070"/>
<feature type="coiled-coil region" evidence="1">
    <location>
        <begin position="80"/>
        <end position="114"/>
    </location>
</feature>
<keyword evidence="3" id="KW-1133">Transmembrane helix</keyword>
<proteinExistence type="predicted"/>
<name>A0A510JP34_9FUSO</name>
<dbReference type="AlphaFoldDB" id="A0A510JP34"/>
<keyword evidence="1" id="KW-0175">Coiled coil</keyword>
<keyword evidence="3" id="KW-0472">Membrane</keyword>
<evidence type="ECO:0000256" key="2">
    <source>
        <dbReference type="SAM" id="MobiDB-lite"/>
    </source>
</evidence>
<feature type="transmembrane region" description="Helical" evidence="3">
    <location>
        <begin position="59"/>
        <end position="81"/>
    </location>
</feature>
<feature type="compositionally biased region" description="Basic and acidic residues" evidence="2">
    <location>
        <begin position="115"/>
        <end position="125"/>
    </location>
</feature>
<reference evidence="4 5" key="1">
    <citation type="submission" date="2019-07" db="EMBL/GenBank/DDBJ databases">
        <title>Complete Genome Sequence of Leptotrichia shahii Strain JCM 16776.</title>
        <authorList>
            <person name="Watanabe S."/>
            <person name="Cui L."/>
        </authorList>
    </citation>
    <scope>NUCLEOTIDE SEQUENCE [LARGE SCALE GENOMIC DNA]</scope>
    <source>
        <strain evidence="4 5">JCM16776</strain>
    </source>
</reference>
<keyword evidence="3" id="KW-0812">Transmembrane</keyword>
<sequence length="139" mass="15975">MNGVSKNKKMHMEILNVPKITNTARSHEESKRKKIVAPTEVKRKLSRTAGLDKKLIKTVMFYVMIVTAVALLRSFAGYDVVSLGRKIQKKEIELKELKKEVERLDNKFINSDDLKSQEQKAKEKGFSIPNNPTYIDLQK</sequence>
<dbReference type="EMBL" id="AP019827">
    <property type="protein sequence ID" value="BBM41119.1"/>
    <property type="molecule type" value="Genomic_DNA"/>
</dbReference>
<evidence type="ECO:0000256" key="3">
    <source>
        <dbReference type="SAM" id="Phobius"/>
    </source>
</evidence>
<protein>
    <submittedName>
        <fullName evidence="4">Uncharacterized protein</fullName>
    </submittedName>
</protein>